<evidence type="ECO:0000313" key="1">
    <source>
        <dbReference type="EMBL" id="KAK7285839.1"/>
    </source>
</evidence>
<dbReference type="Proteomes" id="UP001359559">
    <property type="component" value="Unassembled WGS sequence"/>
</dbReference>
<dbReference type="AlphaFoldDB" id="A0AAN9ITF7"/>
<evidence type="ECO:0000313" key="2">
    <source>
        <dbReference type="Proteomes" id="UP001359559"/>
    </source>
</evidence>
<protein>
    <submittedName>
        <fullName evidence="1">Uncharacterized protein</fullName>
    </submittedName>
</protein>
<keyword evidence="2" id="KW-1185">Reference proteome</keyword>
<sequence length="156" mass="18032">MVVSAFVNPNPLVFRLWKTKPEPIVFVNPKPPKIHSLSSGCPLHWFRSIVLVYEVNNHISFIRHELIHLIYRDLAAFVNPSKKFVTVNAIIVHMQTHPMEQFMRPEDIRVQYEGVNQPSDLWNGPPKPAFEFTIKRGDRVNIPIEGIDVITHPHSL</sequence>
<gene>
    <name evidence="1" type="ORF">RJT34_20621</name>
</gene>
<dbReference type="EMBL" id="JAYKXN010000005">
    <property type="protein sequence ID" value="KAK7285839.1"/>
    <property type="molecule type" value="Genomic_DNA"/>
</dbReference>
<proteinExistence type="predicted"/>
<comment type="caution">
    <text evidence="1">The sequence shown here is derived from an EMBL/GenBank/DDBJ whole genome shotgun (WGS) entry which is preliminary data.</text>
</comment>
<reference evidence="1 2" key="1">
    <citation type="submission" date="2024-01" db="EMBL/GenBank/DDBJ databases">
        <title>The genomes of 5 underutilized Papilionoideae crops provide insights into root nodulation and disease resistance.</title>
        <authorList>
            <person name="Yuan L."/>
        </authorList>
    </citation>
    <scope>NUCLEOTIDE SEQUENCE [LARGE SCALE GENOMIC DNA]</scope>
    <source>
        <strain evidence="1">LY-2023</strain>
        <tissue evidence="1">Leaf</tissue>
    </source>
</reference>
<name>A0AAN9ITF7_CLITE</name>
<organism evidence="1 2">
    <name type="scientific">Clitoria ternatea</name>
    <name type="common">Butterfly pea</name>
    <dbReference type="NCBI Taxonomy" id="43366"/>
    <lineage>
        <taxon>Eukaryota</taxon>
        <taxon>Viridiplantae</taxon>
        <taxon>Streptophyta</taxon>
        <taxon>Embryophyta</taxon>
        <taxon>Tracheophyta</taxon>
        <taxon>Spermatophyta</taxon>
        <taxon>Magnoliopsida</taxon>
        <taxon>eudicotyledons</taxon>
        <taxon>Gunneridae</taxon>
        <taxon>Pentapetalae</taxon>
        <taxon>rosids</taxon>
        <taxon>fabids</taxon>
        <taxon>Fabales</taxon>
        <taxon>Fabaceae</taxon>
        <taxon>Papilionoideae</taxon>
        <taxon>50 kb inversion clade</taxon>
        <taxon>NPAAA clade</taxon>
        <taxon>indigoferoid/millettioid clade</taxon>
        <taxon>Phaseoleae</taxon>
        <taxon>Clitoria</taxon>
    </lineage>
</organism>
<accession>A0AAN9ITF7</accession>